<evidence type="ECO:0000256" key="1">
    <source>
        <dbReference type="ARBA" id="ARBA00008511"/>
    </source>
</evidence>
<comment type="function">
    <text evidence="3">Involved in the assembly of C/D box small nucleolar ribonucleoprotein (snoRNP) particles. Recruits the SWI/SNF complex to the core promoter of rRNA genes and enhances pre-rRNA transcription. Mediates interaction of TELO2 with the R2TP complex which is necessary for the stability of MTOR and SMG1. Positively regulates the assembly and activity of the mTORC1 complex.</text>
</comment>
<evidence type="ECO:0000313" key="9">
    <source>
        <dbReference type="WBParaSite" id="HNAJ_0000191501-mRNA-1"/>
    </source>
</evidence>
<dbReference type="GO" id="GO:1990904">
    <property type="term" value="C:ribonucleoprotein complex"/>
    <property type="evidence" value="ECO:0007669"/>
    <property type="project" value="TreeGrafter"/>
</dbReference>
<dbReference type="Pfam" id="PF08190">
    <property type="entry name" value="PIH1"/>
    <property type="match status" value="1"/>
</dbReference>
<dbReference type="GO" id="GO:0005737">
    <property type="term" value="C:cytoplasm"/>
    <property type="evidence" value="ECO:0007669"/>
    <property type="project" value="TreeGrafter"/>
</dbReference>
<protein>
    <recommendedName>
        <fullName evidence="2">PIH1 domain-containing protein 1</fullName>
    </recommendedName>
</protein>
<reference evidence="7 8" key="2">
    <citation type="submission" date="2018-11" db="EMBL/GenBank/DDBJ databases">
        <authorList>
            <consortium name="Pathogen Informatics"/>
        </authorList>
    </citation>
    <scope>NUCLEOTIDE SEQUENCE [LARGE SCALE GENOMIC DNA]</scope>
</reference>
<evidence type="ECO:0000256" key="4">
    <source>
        <dbReference type="SAM" id="MobiDB-lite"/>
    </source>
</evidence>
<dbReference type="AlphaFoldDB" id="A0A0R3T4D3"/>
<organism evidence="9">
    <name type="scientific">Rodentolepis nana</name>
    <name type="common">Dwarf tapeworm</name>
    <name type="synonym">Hymenolepis nana</name>
    <dbReference type="NCBI Taxonomy" id="102285"/>
    <lineage>
        <taxon>Eukaryota</taxon>
        <taxon>Metazoa</taxon>
        <taxon>Spiralia</taxon>
        <taxon>Lophotrochozoa</taxon>
        <taxon>Platyhelminthes</taxon>
        <taxon>Cestoda</taxon>
        <taxon>Eucestoda</taxon>
        <taxon>Cyclophyllidea</taxon>
        <taxon>Hymenolepididae</taxon>
        <taxon>Rodentolepis</taxon>
    </lineage>
</organism>
<gene>
    <name evidence="7" type="ORF">HNAJ_LOCUS1914</name>
</gene>
<evidence type="ECO:0000256" key="3">
    <source>
        <dbReference type="ARBA" id="ARBA00046233"/>
    </source>
</evidence>
<dbReference type="InterPro" id="IPR041442">
    <property type="entry name" value="PIH1D1/2/3_CS-like"/>
</dbReference>
<evidence type="ECO:0000256" key="2">
    <source>
        <dbReference type="ARBA" id="ARBA00040540"/>
    </source>
</evidence>
<dbReference type="InterPro" id="IPR012981">
    <property type="entry name" value="PIH1_N"/>
</dbReference>
<dbReference type="WBParaSite" id="HNAJ_0000191501-mRNA-1">
    <property type="protein sequence ID" value="HNAJ_0000191501-mRNA-1"/>
    <property type="gene ID" value="HNAJ_0000191501"/>
</dbReference>
<dbReference type="PANTHER" id="PTHR22997:SF0">
    <property type="entry name" value="PIH1 DOMAIN-CONTAINING PROTEIN 1"/>
    <property type="match status" value="1"/>
</dbReference>
<proteinExistence type="inferred from homology"/>
<dbReference type="Pfam" id="PF18201">
    <property type="entry name" value="PIH1_CS"/>
    <property type="match status" value="1"/>
</dbReference>
<dbReference type="GO" id="GO:0097255">
    <property type="term" value="C:R2TP complex"/>
    <property type="evidence" value="ECO:0007669"/>
    <property type="project" value="TreeGrafter"/>
</dbReference>
<feature type="domain" description="PIH1D1/2/3 CS-like" evidence="6">
    <location>
        <begin position="181"/>
        <end position="245"/>
    </location>
</feature>
<dbReference type="STRING" id="102285.A0A0R3T4D3"/>
<sequence>MSGLLSELLDGQKPKENVQPESMRVVPEPGIPMPDEISENQLVKMLENTEEAPPYRIPLSIGDAHCEVDNSGIPCSAYDVIINPGFLEKIKASEVFMAFLVTVIIEGLETKFKLSIKKDWIILKNKKCMGTLQEQFIRSRPRPIIIEMDESSEGTTSNVSEIKNAAPKSSIPEFKMSAIPDVENPEVIVTELKLPELSSCRGIELDVGANLFVLRTRSHLYEMAAKLSHRVDQEKTVAEFNSRTKVGLLISYQ</sequence>
<dbReference type="OrthoDB" id="5135119at2759"/>
<dbReference type="GO" id="GO:0000492">
    <property type="term" value="P:box C/D snoRNP assembly"/>
    <property type="evidence" value="ECO:0007669"/>
    <property type="project" value="TreeGrafter"/>
</dbReference>
<dbReference type="Proteomes" id="UP000278807">
    <property type="component" value="Unassembled WGS sequence"/>
</dbReference>
<feature type="region of interest" description="Disordered" evidence="4">
    <location>
        <begin position="1"/>
        <end position="31"/>
    </location>
</feature>
<reference evidence="9" key="1">
    <citation type="submission" date="2017-02" db="UniProtKB">
        <authorList>
            <consortium name="WormBaseParasite"/>
        </authorList>
    </citation>
    <scope>IDENTIFICATION</scope>
</reference>
<evidence type="ECO:0000259" key="6">
    <source>
        <dbReference type="Pfam" id="PF18201"/>
    </source>
</evidence>
<evidence type="ECO:0000313" key="7">
    <source>
        <dbReference type="EMBL" id="VDN97773.1"/>
    </source>
</evidence>
<dbReference type="GO" id="GO:0006364">
    <property type="term" value="P:rRNA processing"/>
    <property type="evidence" value="ECO:0007669"/>
    <property type="project" value="TreeGrafter"/>
</dbReference>
<evidence type="ECO:0000313" key="8">
    <source>
        <dbReference type="Proteomes" id="UP000278807"/>
    </source>
</evidence>
<feature type="domain" description="PIH1 N-terminal" evidence="5">
    <location>
        <begin position="31"/>
        <end position="140"/>
    </location>
</feature>
<keyword evidence="8" id="KW-1185">Reference proteome</keyword>
<accession>A0A0R3T4D3</accession>
<dbReference type="InterPro" id="IPR050734">
    <property type="entry name" value="PIH1/Kintoun_subfamily"/>
</dbReference>
<dbReference type="PANTHER" id="PTHR22997">
    <property type="entry name" value="PIH1 DOMAIN-CONTAINING PROTEIN 1"/>
    <property type="match status" value="1"/>
</dbReference>
<dbReference type="EMBL" id="UZAE01000833">
    <property type="protein sequence ID" value="VDN97773.1"/>
    <property type="molecule type" value="Genomic_DNA"/>
</dbReference>
<name>A0A0R3T4D3_RODNA</name>
<evidence type="ECO:0000259" key="5">
    <source>
        <dbReference type="Pfam" id="PF08190"/>
    </source>
</evidence>
<comment type="similarity">
    <text evidence="1">Belongs to the PIH1 family.</text>
</comment>